<dbReference type="SUPFAM" id="SSF56601">
    <property type="entry name" value="beta-lactamase/transpeptidase-like"/>
    <property type="match status" value="1"/>
</dbReference>
<comment type="caution">
    <text evidence="5">The sequence shown here is derived from an EMBL/GenBank/DDBJ whole genome shotgun (WGS) entry which is preliminary data.</text>
</comment>
<feature type="signal peptide" evidence="2">
    <location>
        <begin position="1"/>
        <end position="28"/>
    </location>
</feature>
<keyword evidence="2" id="KW-0732">Signal</keyword>
<keyword evidence="6" id="KW-1185">Reference proteome</keyword>
<feature type="chain" id="PRO_5047103321" evidence="2">
    <location>
        <begin position="29"/>
        <end position="500"/>
    </location>
</feature>
<dbReference type="Proteomes" id="UP001484239">
    <property type="component" value="Unassembled WGS sequence"/>
</dbReference>
<keyword evidence="5" id="KW-0378">Hydrolase</keyword>
<organism evidence="5 6">
    <name type="scientific">Gaopeijia maritima</name>
    <dbReference type="NCBI Taxonomy" id="3119007"/>
    <lineage>
        <taxon>Bacteria</taxon>
        <taxon>Pseudomonadati</taxon>
        <taxon>Gemmatimonadota</taxon>
        <taxon>Longimicrobiia</taxon>
        <taxon>Gaopeijiales</taxon>
        <taxon>Gaopeijiaceae</taxon>
        <taxon>Gaopeijia</taxon>
    </lineage>
</organism>
<feature type="domain" description="Peptidase S12 Pab87-related C-terminal" evidence="4">
    <location>
        <begin position="409"/>
        <end position="488"/>
    </location>
</feature>
<evidence type="ECO:0000256" key="2">
    <source>
        <dbReference type="SAM" id="SignalP"/>
    </source>
</evidence>
<dbReference type="InterPro" id="IPR021860">
    <property type="entry name" value="Peptidase_S12_Pab87-rel_C"/>
</dbReference>
<proteinExistence type="predicted"/>
<sequence length="500" mass="53707">MTPQPHPRRAMPGLAAATALAAALPLAAQSPDPEAMIARIEAAQPDRPGDELAAMTMDELMEHFHVPGMSVAVIHDFDIHWARGYGTADVETGAAVDTETMFQAASMSKPVAAMGSLRAVQDGLFGLDDDVNDILTSWRLDGGAFTAADPVTPRTLLSHISGLGDAFGFPGYDPDAPLPSVVQILEGHELSNVGPIFMERRPWEAFEYSGGGVTLQQQALEDARGRPFADVLRTDVLQPLGMTRSSFEQPISPANDRNAARAHDDEGRSRGPKWHVYPEMAAAGLWTTASDLARFLVEVQRSVRGESNRVLDRAHAREMITPVGVGDFAVGFSVSKRGQGWYFDHGGSNWGFRGTMAAHTVKGYGMAILTNADQGGALAGEVGRRIQDAYAWDSLTEPVPRGYAPPVQREAVAVDRGVLARYVGTYRLNAELDVVVTLGDDGLLVTPTGQPTLPLFAESETEFFLRAANAQITFVLTANGEVEGLILHQGGRDNRAEKIG</sequence>
<reference evidence="5 6" key="1">
    <citation type="submission" date="2024-02" db="EMBL/GenBank/DDBJ databases">
        <title>A novel Gemmatimonadota bacterium.</title>
        <authorList>
            <person name="Du Z.-J."/>
            <person name="Ye Y.-Q."/>
        </authorList>
    </citation>
    <scope>NUCLEOTIDE SEQUENCE [LARGE SCALE GENOMIC DNA]</scope>
    <source>
        <strain evidence="5 6">DH-20</strain>
    </source>
</reference>
<dbReference type="InterPro" id="IPR050491">
    <property type="entry name" value="AmpC-like"/>
</dbReference>
<dbReference type="PANTHER" id="PTHR46825:SF12">
    <property type="entry name" value="PENICILLIN-BINDING PROTEIN 4"/>
    <property type="match status" value="1"/>
</dbReference>
<dbReference type="InterPro" id="IPR006311">
    <property type="entry name" value="TAT_signal"/>
</dbReference>
<feature type="region of interest" description="Disordered" evidence="1">
    <location>
        <begin position="246"/>
        <end position="273"/>
    </location>
</feature>
<dbReference type="InterPro" id="IPR001466">
    <property type="entry name" value="Beta-lactam-related"/>
</dbReference>
<evidence type="ECO:0000259" key="3">
    <source>
        <dbReference type="Pfam" id="PF00144"/>
    </source>
</evidence>
<accession>A0ABU9E4H1</accession>
<evidence type="ECO:0000256" key="1">
    <source>
        <dbReference type="SAM" id="MobiDB-lite"/>
    </source>
</evidence>
<dbReference type="GO" id="GO:0016787">
    <property type="term" value="F:hydrolase activity"/>
    <property type="evidence" value="ECO:0007669"/>
    <property type="project" value="UniProtKB-KW"/>
</dbReference>
<protein>
    <submittedName>
        <fullName evidence="5">Serine hydrolase</fullName>
    </submittedName>
</protein>
<dbReference type="EMBL" id="JBBHLI010000001">
    <property type="protein sequence ID" value="MEK9499631.1"/>
    <property type="molecule type" value="Genomic_DNA"/>
</dbReference>
<dbReference type="PANTHER" id="PTHR46825">
    <property type="entry name" value="D-ALANYL-D-ALANINE-CARBOXYPEPTIDASE/ENDOPEPTIDASE AMPH"/>
    <property type="match status" value="1"/>
</dbReference>
<dbReference type="RefSeq" id="WP_405276522.1">
    <property type="nucleotide sequence ID" value="NZ_JBBHLI010000001.1"/>
</dbReference>
<dbReference type="InterPro" id="IPR012338">
    <property type="entry name" value="Beta-lactam/transpept-like"/>
</dbReference>
<evidence type="ECO:0000313" key="6">
    <source>
        <dbReference type="Proteomes" id="UP001484239"/>
    </source>
</evidence>
<dbReference type="PROSITE" id="PS51318">
    <property type="entry name" value="TAT"/>
    <property type="match status" value="1"/>
</dbReference>
<evidence type="ECO:0000259" key="4">
    <source>
        <dbReference type="Pfam" id="PF11954"/>
    </source>
</evidence>
<feature type="domain" description="Beta-lactamase-related" evidence="3">
    <location>
        <begin position="56"/>
        <end position="389"/>
    </location>
</feature>
<gene>
    <name evidence="5" type="ORF">WI372_01375</name>
</gene>
<dbReference type="Gene3D" id="3.40.710.10">
    <property type="entry name" value="DD-peptidase/beta-lactamase superfamily"/>
    <property type="match status" value="1"/>
</dbReference>
<name>A0ABU9E4H1_9BACT</name>
<dbReference type="Pfam" id="PF00144">
    <property type="entry name" value="Beta-lactamase"/>
    <property type="match status" value="1"/>
</dbReference>
<feature type="compositionally biased region" description="Basic and acidic residues" evidence="1">
    <location>
        <begin position="258"/>
        <end position="269"/>
    </location>
</feature>
<evidence type="ECO:0000313" key="5">
    <source>
        <dbReference type="EMBL" id="MEK9499631.1"/>
    </source>
</evidence>
<dbReference type="Pfam" id="PF11954">
    <property type="entry name" value="DUF3471"/>
    <property type="match status" value="1"/>
</dbReference>